<dbReference type="RefSeq" id="WP_296942165.1">
    <property type="nucleotide sequence ID" value="NZ_LT599032.1"/>
</dbReference>
<keyword evidence="2 6" id="KW-0479">Metal-binding</keyword>
<evidence type="ECO:0000256" key="4">
    <source>
        <dbReference type="ARBA" id="ARBA00023235"/>
    </source>
</evidence>
<dbReference type="GO" id="GO:0005737">
    <property type="term" value="C:cytoplasm"/>
    <property type="evidence" value="ECO:0007669"/>
    <property type="project" value="UniProtKB-SubCell"/>
</dbReference>
<dbReference type="HAMAP" id="MF_00541">
    <property type="entry name" value="RhaA"/>
    <property type="match status" value="1"/>
</dbReference>
<keyword evidence="3 6" id="KW-0464">Manganese</keyword>
<dbReference type="GO" id="GO:0019301">
    <property type="term" value="P:rhamnose catabolic process"/>
    <property type="evidence" value="ECO:0007669"/>
    <property type="project" value="UniProtKB-UniRule"/>
</dbReference>
<sequence length="418" mass="47542">MKKNELVQKSYEIAKERYAAIGVDVDASLEKLQKIQISIHCWQADDVTGFENLGNLGGGGIQATGNYPGKARNIDELRADIEKVQTLVGGKHRLNLHEIYGDFGGKVVDRDEVEPSHFTSWMQWAKEKDLKLDFNSTSFGHPKSGDLTLANPDKSIRDFWIEHTKRCRAISEEMGKFQNDPCIMNIWVHDGSKDVTVNRYLYRSLLENSLDQIFAKEYKNMKDCIESKLFGIALESYTVGSHDFYLGYGAKKQKMVTLDMGHFHLTESVADKISSLLLFTPEIMLHVSRAVRWDSDHVVLLNDETIDLAKEIVRADALDKVHIGLDFFDASINRIGAYAIGIRSTQKAFLQGLLEPIAKLREYEANGQYFERLALLEEAKGLPWNAVWDYFCLKNNIAVGEDYIGEIQQYEKDVTSKR</sequence>
<evidence type="ECO:0000256" key="3">
    <source>
        <dbReference type="ARBA" id="ARBA00023211"/>
    </source>
</evidence>
<dbReference type="GO" id="GO:0030145">
    <property type="term" value="F:manganese ion binding"/>
    <property type="evidence" value="ECO:0007669"/>
    <property type="project" value="UniProtKB-UniRule"/>
</dbReference>
<keyword evidence="5 6" id="KW-0684">Rhamnose metabolism</keyword>
<dbReference type="EMBL" id="FLUM01000003">
    <property type="protein sequence ID" value="SBW02615.1"/>
    <property type="molecule type" value="Genomic_DNA"/>
</dbReference>
<dbReference type="SUPFAM" id="SSF51658">
    <property type="entry name" value="Xylose isomerase-like"/>
    <property type="match status" value="1"/>
</dbReference>
<dbReference type="InterPro" id="IPR009308">
    <property type="entry name" value="Rhamnose_isomerase"/>
</dbReference>
<dbReference type="GO" id="GO:0019324">
    <property type="term" value="P:L-lyxose metabolic process"/>
    <property type="evidence" value="ECO:0007669"/>
    <property type="project" value="TreeGrafter"/>
</dbReference>
<comment type="pathway">
    <text evidence="6">Carbohydrate degradation; L-rhamnose degradation; glycerone phosphate from L-rhamnose: step 1/3.</text>
</comment>
<dbReference type="InterPro" id="IPR050337">
    <property type="entry name" value="L-rhamnose_isomerase"/>
</dbReference>
<feature type="binding site" evidence="6">
    <location>
        <position position="294"/>
    </location>
    <ligand>
        <name>Mn(2+)</name>
        <dbReference type="ChEBI" id="CHEBI:29035"/>
    </ligand>
</feature>
<comment type="similarity">
    <text evidence="6">Belongs to the rhamnose isomerase family.</text>
</comment>
<keyword evidence="1 6" id="KW-0963">Cytoplasm</keyword>
<feature type="binding site" evidence="6">
    <location>
        <position position="296"/>
    </location>
    <ligand>
        <name>Mn(2+)</name>
        <dbReference type="ChEBI" id="CHEBI:29035"/>
    </ligand>
</feature>
<evidence type="ECO:0000256" key="6">
    <source>
        <dbReference type="HAMAP-Rule" id="MF_00541"/>
    </source>
</evidence>
<evidence type="ECO:0000256" key="2">
    <source>
        <dbReference type="ARBA" id="ARBA00022723"/>
    </source>
</evidence>
<dbReference type="PANTHER" id="PTHR30268:SF0">
    <property type="entry name" value="L-RHAMNOSE ISOMERASE"/>
    <property type="match status" value="1"/>
</dbReference>
<proteinExistence type="inferred from homology"/>
<name>A0A212JTI1_9BACT</name>
<dbReference type="GO" id="GO:0008740">
    <property type="term" value="F:L-rhamnose isomerase activity"/>
    <property type="evidence" value="ECO:0007669"/>
    <property type="project" value="UniProtKB-UniRule"/>
</dbReference>
<dbReference type="NCBIfam" id="NF002203">
    <property type="entry name" value="PRK01076.1"/>
    <property type="match status" value="1"/>
</dbReference>
<gene>
    <name evidence="6 7" type="primary">rhaA</name>
    <name evidence="7" type="ORF">KL86DYS1_30358</name>
</gene>
<comment type="catalytic activity">
    <reaction evidence="6">
        <text>L-rhamnopyranose = L-rhamnulose</text>
        <dbReference type="Rhea" id="RHEA:23160"/>
        <dbReference type="ChEBI" id="CHEBI:17897"/>
        <dbReference type="ChEBI" id="CHEBI:62346"/>
        <dbReference type="EC" id="5.3.1.14"/>
    </reaction>
</comment>
<evidence type="ECO:0000256" key="5">
    <source>
        <dbReference type="ARBA" id="ARBA00023308"/>
    </source>
</evidence>
<accession>A0A212JTI1</accession>
<protein>
    <recommendedName>
        <fullName evidence="6">L-rhamnose isomerase</fullName>
        <ecNumber evidence="6">5.3.1.14</ecNumber>
    </recommendedName>
</protein>
<organism evidence="7">
    <name type="scientific">uncultured Dysgonomonas sp</name>
    <dbReference type="NCBI Taxonomy" id="206096"/>
    <lineage>
        <taxon>Bacteria</taxon>
        <taxon>Pseudomonadati</taxon>
        <taxon>Bacteroidota</taxon>
        <taxon>Bacteroidia</taxon>
        <taxon>Bacteroidales</taxon>
        <taxon>Dysgonomonadaceae</taxon>
        <taxon>Dysgonomonas</taxon>
        <taxon>environmental samples</taxon>
    </lineage>
</organism>
<reference evidence="7" key="1">
    <citation type="submission" date="2016-04" db="EMBL/GenBank/DDBJ databases">
        <authorList>
            <person name="Evans L.H."/>
            <person name="Alamgir A."/>
            <person name="Owens N."/>
            <person name="Weber N.D."/>
            <person name="Virtaneva K."/>
            <person name="Barbian K."/>
            <person name="Babar A."/>
            <person name="Rosenke K."/>
        </authorList>
    </citation>
    <scope>NUCLEOTIDE SEQUENCE</scope>
    <source>
        <strain evidence="7">86-1</strain>
    </source>
</reference>
<comment type="subcellular location">
    <subcellularLocation>
        <location evidence="6">Cytoplasm</location>
    </subcellularLocation>
</comment>
<evidence type="ECO:0000313" key="7">
    <source>
        <dbReference type="EMBL" id="SBW02615.1"/>
    </source>
</evidence>
<dbReference type="PANTHER" id="PTHR30268">
    <property type="entry name" value="L-RHAMNOSE ISOMERASE"/>
    <property type="match status" value="1"/>
</dbReference>
<dbReference type="InterPro" id="IPR036237">
    <property type="entry name" value="Xyl_isomerase-like_sf"/>
</dbReference>
<evidence type="ECO:0000256" key="1">
    <source>
        <dbReference type="ARBA" id="ARBA00022490"/>
    </source>
</evidence>
<keyword evidence="4 6" id="KW-0413">Isomerase</keyword>
<dbReference type="EC" id="5.3.1.14" evidence="6"/>
<dbReference type="Gene3D" id="3.20.20.150">
    <property type="entry name" value="Divalent-metal-dependent TIM barrel enzymes"/>
    <property type="match status" value="1"/>
</dbReference>
<dbReference type="Pfam" id="PF06134">
    <property type="entry name" value="RhaA"/>
    <property type="match status" value="1"/>
</dbReference>
<dbReference type="UniPathway" id="UPA00541">
    <property type="reaction ID" value="UER00601"/>
</dbReference>
<comment type="cofactor">
    <cofactor evidence="6">
        <name>Mn(2+)</name>
        <dbReference type="ChEBI" id="CHEBI:29035"/>
    </cofactor>
    <text evidence="6">Binds 1 Mn(2+) ion per subunit.</text>
</comment>
<dbReference type="AlphaFoldDB" id="A0A212JTI1"/>
<feature type="binding site" evidence="6">
    <location>
        <position position="262"/>
    </location>
    <ligand>
        <name>Mn(2+)</name>
        <dbReference type="ChEBI" id="CHEBI:29035"/>
    </ligand>
</feature>
<comment type="function">
    <text evidence="6">Catalyzes the interconversion of L-rhamnose and L-rhamnulose.</text>
</comment>